<feature type="compositionally biased region" description="Basic and acidic residues" evidence="1">
    <location>
        <begin position="177"/>
        <end position="191"/>
    </location>
</feature>
<feature type="compositionally biased region" description="Basic and acidic residues" evidence="1">
    <location>
        <begin position="141"/>
        <end position="153"/>
    </location>
</feature>
<feature type="region of interest" description="Disordered" evidence="1">
    <location>
        <begin position="1"/>
        <end position="100"/>
    </location>
</feature>
<feature type="compositionally biased region" description="Low complexity" evidence="1">
    <location>
        <begin position="1"/>
        <end position="18"/>
    </location>
</feature>
<gene>
    <name evidence="2" type="ORF">U9M48_026751</name>
</gene>
<feature type="compositionally biased region" description="Basic residues" evidence="1">
    <location>
        <begin position="85"/>
        <end position="96"/>
    </location>
</feature>
<dbReference type="AlphaFoldDB" id="A0AAQ3TT22"/>
<sequence>MQSSGVAAAGASSSSSHGSRAEVRSSGGTSFLKLRPWRPWQRARAPVAARAAGRSGHGGSTPADGMECCGGNLDEERMEEDSSRGKKVTSGKRTKPTFHNGTISNFSSSSKALSHLISSAGTVERRILTPCHRHQRPLLRALDHGGRHEDNSKDRRRRRRSERIWHPSWPAASKGDLVGERRTPMPELERKSGRRRRARADQRMRRPRRHPARGGLVAEEVIDADGAGEPAERQPQRAHLLHGRQWLDPR</sequence>
<feature type="compositionally biased region" description="Low complexity" evidence="1">
    <location>
        <begin position="37"/>
        <end position="54"/>
    </location>
</feature>
<accession>A0AAQ3TT22</accession>
<evidence type="ECO:0000256" key="1">
    <source>
        <dbReference type="SAM" id="MobiDB-lite"/>
    </source>
</evidence>
<proteinExistence type="predicted"/>
<keyword evidence="3" id="KW-1185">Reference proteome</keyword>
<name>A0AAQ3TT22_PASNO</name>
<evidence type="ECO:0000313" key="2">
    <source>
        <dbReference type="EMBL" id="WVZ79140.1"/>
    </source>
</evidence>
<dbReference type="Proteomes" id="UP001341281">
    <property type="component" value="Chromosome 06"/>
</dbReference>
<evidence type="ECO:0000313" key="3">
    <source>
        <dbReference type="Proteomes" id="UP001341281"/>
    </source>
</evidence>
<dbReference type="EMBL" id="CP144750">
    <property type="protein sequence ID" value="WVZ79140.1"/>
    <property type="molecule type" value="Genomic_DNA"/>
</dbReference>
<feature type="region of interest" description="Disordered" evidence="1">
    <location>
        <begin position="137"/>
        <end position="250"/>
    </location>
</feature>
<reference evidence="2 3" key="1">
    <citation type="submission" date="2024-02" db="EMBL/GenBank/DDBJ databases">
        <title>High-quality chromosome-scale genome assembly of Pensacola bahiagrass (Paspalum notatum Flugge var. saurae).</title>
        <authorList>
            <person name="Vega J.M."/>
            <person name="Podio M."/>
            <person name="Orjuela J."/>
            <person name="Siena L.A."/>
            <person name="Pessino S.C."/>
            <person name="Combes M.C."/>
            <person name="Mariac C."/>
            <person name="Albertini E."/>
            <person name="Pupilli F."/>
            <person name="Ortiz J.P.A."/>
            <person name="Leblanc O."/>
        </authorList>
    </citation>
    <scope>NUCLEOTIDE SEQUENCE [LARGE SCALE GENOMIC DNA]</scope>
    <source>
        <strain evidence="2">R1</strain>
        <tissue evidence="2">Leaf</tissue>
    </source>
</reference>
<protein>
    <submittedName>
        <fullName evidence="2">Uncharacterized protein</fullName>
    </submittedName>
</protein>
<organism evidence="2 3">
    <name type="scientific">Paspalum notatum var. saurae</name>
    <dbReference type="NCBI Taxonomy" id="547442"/>
    <lineage>
        <taxon>Eukaryota</taxon>
        <taxon>Viridiplantae</taxon>
        <taxon>Streptophyta</taxon>
        <taxon>Embryophyta</taxon>
        <taxon>Tracheophyta</taxon>
        <taxon>Spermatophyta</taxon>
        <taxon>Magnoliopsida</taxon>
        <taxon>Liliopsida</taxon>
        <taxon>Poales</taxon>
        <taxon>Poaceae</taxon>
        <taxon>PACMAD clade</taxon>
        <taxon>Panicoideae</taxon>
        <taxon>Andropogonodae</taxon>
        <taxon>Paspaleae</taxon>
        <taxon>Paspalinae</taxon>
        <taxon>Paspalum</taxon>
    </lineage>
</organism>